<accession>A0AA39P877</accession>
<protein>
    <submittedName>
        <fullName evidence="2">Uncharacterized protein</fullName>
    </submittedName>
</protein>
<gene>
    <name evidence="2" type="ORF">IW261DRAFT_1481652</name>
</gene>
<evidence type="ECO:0000313" key="2">
    <source>
        <dbReference type="EMBL" id="KAK0478909.1"/>
    </source>
</evidence>
<proteinExistence type="predicted"/>
<evidence type="ECO:0000313" key="3">
    <source>
        <dbReference type="Proteomes" id="UP001175227"/>
    </source>
</evidence>
<feature type="region of interest" description="Disordered" evidence="1">
    <location>
        <begin position="164"/>
        <end position="183"/>
    </location>
</feature>
<comment type="caution">
    <text evidence="2">The sequence shown here is derived from an EMBL/GenBank/DDBJ whole genome shotgun (WGS) entry which is preliminary data.</text>
</comment>
<organism evidence="2 3">
    <name type="scientific">Armillaria novae-zelandiae</name>
    <dbReference type="NCBI Taxonomy" id="153914"/>
    <lineage>
        <taxon>Eukaryota</taxon>
        <taxon>Fungi</taxon>
        <taxon>Dikarya</taxon>
        <taxon>Basidiomycota</taxon>
        <taxon>Agaricomycotina</taxon>
        <taxon>Agaricomycetes</taxon>
        <taxon>Agaricomycetidae</taxon>
        <taxon>Agaricales</taxon>
        <taxon>Marasmiineae</taxon>
        <taxon>Physalacriaceae</taxon>
        <taxon>Armillaria</taxon>
    </lineage>
</organism>
<reference evidence="2" key="1">
    <citation type="submission" date="2023-06" db="EMBL/GenBank/DDBJ databases">
        <authorList>
            <consortium name="Lawrence Berkeley National Laboratory"/>
            <person name="Ahrendt S."/>
            <person name="Sahu N."/>
            <person name="Indic B."/>
            <person name="Wong-Bajracharya J."/>
            <person name="Merenyi Z."/>
            <person name="Ke H.-M."/>
            <person name="Monk M."/>
            <person name="Kocsube S."/>
            <person name="Drula E."/>
            <person name="Lipzen A."/>
            <person name="Balint B."/>
            <person name="Henrissat B."/>
            <person name="Andreopoulos B."/>
            <person name="Martin F.M."/>
            <person name="Harder C.B."/>
            <person name="Rigling D."/>
            <person name="Ford K.L."/>
            <person name="Foster G.D."/>
            <person name="Pangilinan J."/>
            <person name="Papanicolaou A."/>
            <person name="Barry K."/>
            <person name="LaButti K."/>
            <person name="Viragh M."/>
            <person name="Koriabine M."/>
            <person name="Yan M."/>
            <person name="Riley R."/>
            <person name="Champramary S."/>
            <person name="Plett K.L."/>
            <person name="Tsai I.J."/>
            <person name="Slot J."/>
            <person name="Sipos G."/>
            <person name="Plett J."/>
            <person name="Nagy L.G."/>
            <person name="Grigoriev I.V."/>
        </authorList>
    </citation>
    <scope>NUCLEOTIDE SEQUENCE</scope>
    <source>
        <strain evidence="2">ICMP 16352</strain>
    </source>
</reference>
<keyword evidence="3" id="KW-1185">Reference proteome</keyword>
<evidence type="ECO:0000256" key="1">
    <source>
        <dbReference type="SAM" id="MobiDB-lite"/>
    </source>
</evidence>
<dbReference type="EMBL" id="JAUEPR010000013">
    <property type="protein sequence ID" value="KAK0478909.1"/>
    <property type="molecule type" value="Genomic_DNA"/>
</dbReference>
<dbReference type="Proteomes" id="UP001175227">
    <property type="component" value="Unassembled WGS sequence"/>
</dbReference>
<name>A0AA39P877_9AGAR</name>
<sequence>MTMLANTVRGLSQKHYRQLYIACICPVLTLRKVVAAFRTTPIEASTPPIRLYLDQCTRRAAIRFNKLSTGNPIIQQLDNRWRAGRNPSNPPPLPTHKASRAVAETKKTTQLQQVAMLTDPNDERLHPFSDLAAPWRRTEQDRDIQRLQTCDHLLVYTDGSQRDIRGKNRRSRNCGIQRRDTHL</sequence>
<dbReference type="AlphaFoldDB" id="A0AA39P877"/>